<dbReference type="SMART" id="SM00852">
    <property type="entry name" value="MoCF_biosynth"/>
    <property type="match status" value="1"/>
</dbReference>
<dbReference type="Proteomes" id="UP000198649">
    <property type="component" value="Unassembled WGS sequence"/>
</dbReference>
<keyword evidence="5 11" id="KW-0500">Molybdenum</keyword>
<proteinExistence type="inferred from homology"/>
<keyword evidence="7 11" id="KW-0479">Metal-binding</keyword>
<keyword evidence="8 11" id="KW-0460">Magnesium</keyword>
<dbReference type="Pfam" id="PF03454">
    <property type="entry name" value="MoeA_C"/>
    <property type="match status" value="1"/>
</dbReference>
<name>A0A1I3RRC7_9ACTN</name>
<dbReference type="Gene3D" id="2.40.340.10">
    <property type="entry name" value="MoeA, C-terminal, domain IV"/>
    <property type="match status" value="1"/>
</dbReference>
<dbReference type="NCBIfam" id="TIGR00177">
    <property type="entry name" value="molyb_syn"/>
    <property type="match status" value="1"/>
</dbReference>
<evidence type="ECO:0000256" key="8">
    <source>
        <dbReference type="ARBA" id="ARBA00022842"/>
    </source>
</evidence>
<dbReference type="SUPFAM" id="SSF63867">
    <property type="entry name" value="MoeA C-terminal domain-like"/>
    <property type="match status" value="1"/>
</dbReference>
<dbReference type="Pfam" id="PF00994">
    <property type="entry name" value="MoCF_biosynth"/>
    <property type="match status" value="1"/>
</dbReference>
<dbReference type="UniPathway" id="UPA00344"/>
<dbReference type="InterPro" id="IPR005111">
    <property type="entry name" value="MoeA_C_domain_IV"/>
</dbReference>
<dbReference type="GO" id="GO:0006777">
    <property type="term" value="P:Mo-molybdopterin cofactor biosynthetic process"/>
    <property type="evidence" value="ECO:0007669"/>
    <property type="project" value="UniProtKB-UniRule"/>
</dbReference>
<evidence type="ECO:0000313" key="13">
    <source>
        <dbReference type="EMBL" id="SFJ48259.1"/>
    </source>
</evidence>
<dbReference type="OrthoDB" id="9804758at2"/>
<dbReference type="GO" id="GO:0005829">
    <property type="term" value="C:cytosol"/>
    <property type="evidence" value="ECO:0007669"/>
    <property type="project" value="TreeGrafter"/>
</dbReference>
<evidence type="ECO:0000256" key="5">
    <source>
        <dbReference type="ARBA" id="ARBA00022505"/>
    </source>
</evidence>
<comment type="catalytic activity">
    <reaction evidence="10">
        <text>adenylyl-molybdopterin + molybdate = Mo-molybdopterin + AMP + H(+)</text>
        <dbReference type="Rhea" id="RHEA:35047"/>
        <dbReference type="ChEBI" id="CHEBI:15378"/>
        <dbReference type="ChEBI" id="CHEBI:36264"/>
        <dbReference type="ChEBI" id="CHEBI:62727"/>
        <dbReference type="ChEBI" id="CHEBI:71302"/>
        <dbReference type="ChEBI" id="CHEBI:456215"/>
        <dbReference type="EC" id="2.10.1.1"/>
    </reaction>
</comment>
<dbReference type="FunFam" id="3.40.980.10:FF:000004">
    <property type="entry name" value="Molybdopterin molybdenumtransferase"/>
    <property type="match status" value="1"/>
</dbReference>
<dbReference type="SUPFAM" id="SSF63882">
    <property type="entry name" value="MoeA N-terminal region -like"/>
    <property type="match status" value="1"/>
</dbReference>
<dbReference type="FunFam" id="2.170.190.11:FF:000001">
    <property type="entry name" value="Molybdopterin molybdenumtransferase"/>
    <property type="match status" value="1"/>
</dbReference>
<comment type="function">
    <text evidence="2 11">Catalyzes the insertion of molybdate into adenylated molybdopterin with the concomitant release of AMP.</text>
</comment>
<dbReference type="EC" id="2.10.1.1" evidence="11"/>
<dbReference type="PANTHER" id="PTHR10192:SF5">
    <property type="entry name" value="GEPHYRIN"/>
    <property type="match status" value="1"/>
</dbReference>
<dbReference type="InterPro" id="IPR005110">
    <property type="entry name" value="MoeA_linker/N"/>
</dbReference>
<protein>
    <recommendedName>
        <fullName evidence="11">Molybdopterin molybdenumtransferase</fullName>
        <ecNumber evidence="11">2.10.1.1</ecNumber>
    </recommendedName>
</protein>
<evidence type="ECO:0000256" key="1">
    <source>
        <dbReference type="ARBA" id="ARBA00001946"/>
    </source>
</evidence>
<evidence type="ECO:0000256" key="7">
    <source>
        <dbReference type="ARBA" id="ARBA00022723"/>
    </source>
</evidence>
<dbReference type="Pfam" id="PF03453">
    <property type="entry name" value="MoeA_N"/>
    <property type="match status" value="1"/>
</dbReference>
<dbReference type="SUPFAM" id="SSF53218">
    <property type="entry name" value="Molybdenum cofactor biosynthesis proteins"/>
    <property type="match status" value="1"/>
</dbReference>
<evidence type="ECO:0000256" key="11">
    <source>
        <dbReference type="RuleBase" id="RU365090"/>
    </source>
</evidence>
<dbReference type="InterPro" id="IPR001453">
    <property type="entry name" value="MoaB/Mog_dom"/>
</dbReference>
<evidence type="ECO:0000256" key="2">
    <source>
        <dbReference type="ARBA" id="ARBA00002901"/>
    </source>
</evidence>
<evidence type="ECO:0000256" key="6">
    <source>
        <dbReference type="ARBA" id="ARBA00022679"/>
    </source>
</evidence>
<accession>A0A1I3RRC7</accession>
<keyword evidence="6 11" id="KW-0808">Transferase</keyword>
<dbReference type="Gene3D" id="3.90.105.10">
    <property type="entry name" value="Molybdopterin biosynthesis moea protein, domain 2"/>
    <property type="match status" value="1"/>
</dbReference>
<evidence type="ECO:0000256" key="9">
    <source>
        <dbReference type="ARBA" id="ARBA00023150"/>
    </source>
</evidence>
<evidence type="ECO:0000256" key="10">
    <source>
        <dbReference type="ARBA" id="ARBA00047317"/>
    </source>
</evidence>
<gene>
    <name evidence="13" type="ORF">SAMN05216561_13511</name>
</gene>
<dbReference type="Gene3D" id="2.170.190.11">
    <property type="entry name" value="Molybdopterin biosynthesis moea protein, domain 3"/>
    <property type="match status" value="1"/>
</dbReference>
<dbReference type="PANTHER" id="PTHR10192">
    <property type="entry name" value="MOLYBDOPTERIN BIOSYNTHESIS PROTEIN"/>
    <property type="match status" value="1"/>
</dbReference>
<evidence type="ECO:0000256" key="3">
    <source>
        <dbReference type="ARBA" id="ARBA00005046"/>
    </source>
</evidence>
<dbReference type="NCBIfam" id="NF045515">
    <property type="entry name" value="Glp_gephyrin"/>
    <property type="match status" value="1"/>
</dbReference>
<dbReference type="AlphaFoldDB" id="A0A1I3RRC7"/>
<dbReference type="InterPro" id="IPR038987">
    <property type="entry name" value="MoeA-like"/>
</dbReference>
<comment type="pathway">
    <text evidence="3 11">Cofactor biosynthesis; molybdopterin biosynthesis.</text>
</comment>
<dbReference type="InterPro" id="IPR036425">
    <property type="entry name" value="MoaB/Mog-like_dom_sf"/>
</dbReference>
<dbReference type="CDD" id="cd00887">
    <property type="entry name" value="MoeA"/>
    <property type="match status" value="1"/>
</dbReference>
<dbReference type="Gene3D" id="3.40.980.10">
    <property type="entry name" value="MoaB/Mog-like domain"/>
    <property type="match status" value="1"/>
</dbReference>
<evidence type="ECO:0000313" key="14">
    <source>
        <dbReference type="Proteomes" id="UP000198649"/>
    </source>
</evidence>
<dbReference type="STRING" id="1005945.SAMN05216561_13511"/>
<comment type="similarity">
    <text evidence="4 11">Belongs to the MoeA family.</text>
</comment>
<comment type="cofactor">
    <cofactor evidence="1 11">
        <name>Mg(2+)</name>
        <dbReference type="ChEBI" id="CHEBI:18420"/>
    </cofactor>
</comment>
<dbReference type="RefSeq" id="WP_091117732.1">
    <property type="nucleotide sequence ID" value="NZ_BKAF01000054.1"/>
</dbReference>
<dbReference type="EMBL" id="FOQG01000035">
    <property type="protein sequence ID" value="SFJ48259.1"/>
    <property type="molecule type" value="Genomic_DNA"/>
</dbReference>
<evidence type="ECO:0000259" key="12">
    <source>
        <dbReference type="SMART" id="SM00852"/>
    </source>
</evidence>
<reference evidence="13 14" key="1">
    <citation type="submission" date="2016-10" db="EMBL/GenBank/DDBJ databases">
        <authorList>
            <person name="de Groot N.N."/>
        </authorList>
    </citation>
    <scope>NUCLEOTIDE SEQUENCE [LARGE SCALE GENOMIC DNA]</scope>
    <source>
        <strain evidence="13 14">CGMCC 1.11156</strain>
    </source>
</reference>
<dbReference type="GO" id="GO:0046872">
    <property type="term" value="F:metal ion binding"/>
    <property type="evidence" value="ECO:0007669"/>
    <property type="project" value="UniProtKB-UniRule"/>
</dbReference>
<dbReference type="InterPro" id="IPR036688">
    <property type="entry name" value="MoeA_C_domain_IV_sf"/>
</dbReference>
<keyword evidence="14" id="KW-1185">Reference proteome</keyword>
<evidence type="ECO:0000256" key="4">
    <source>
        <dbReference type="ARBA" id="ARBA00010763"/>
    </source>
</evidence>
<keyword evidence="9 11" id="KW-0501">Molybdenum cofactor biosynthesis</keyword>
<dbReference type="GO" id="GO:0061599">
    <property type="term" value="F:molybdopterin molybdotransferase activity"/>
    <property type="evidence" value="ECO:0007669"/>
    <property type="project" value="UniProtKB-UniRule"/>
</dbReference>
<sequence>MTDALLSVDEFRAKVLADLVPAAPVEVELLDALGLVCVEDVTAPLSLPRFDNSAMDGYAVRREDVVGASEDAPVELPVVGEIGAGRAGPSGIEAGTVTKIMTGAPMPHGADAVVPYEWTDRGAGVVRITQAPAEAQHIRRVGGDVREGDHLISAGTVLGPRHVGLLAAVGRPTVMVRPRPVVVILSTGSELRAPGEELGADSIYDGNSYLLAASVTRAGAVARRVGIVPDDQDAFLAVLHEQLVGADVVVTSGGVSQGDFDVVKAALRTLGTVWFGGVAMQPGKPQGFGVVGERRVPIFTLPGNPVSSYISFELFVRPALRTLMGLEPVVEPTTTATLEGAVSSLSGKRQFLRGRYSRDDSGATVTVKPVGGSGSHLVGDLAASNALIVVPEELTEVVDGAQVQVVVLDRGATDG</sequence>
<feature type="domain" description="MoaB/Mog" evidence="12">
    <location>
        <begin position="183"/>
        <end position="322"/>
    </location>
</feature>
<dbReference type="InterPro" id="IPR036135">
    <property type="entry name" value="MoeA_linker/N_sf"/>
</dbReference>
<organism evidence="13 14">
    <name type="scientific">Nocardioides psychrotolerans</name>
    <dbReference type="NCBI Taxonomy" id="1005945"/>
    <lineage>
        <taxon>Bacteria</taxon>
        <taxon>Bacillati</taxon>
        <taxon>Actinomycetota</taxon>
        <taxon>Actinomycetes</taxon>
        <taxon>Propionibacteriales</taxon>
        <taxon>Nocardioidaceae</taxon>
        <taxon>Nocardioides</taxon>
    </lineage>
</organism>